<evidence type="ECO:0000256" key="7">
    <source>
        <dbReference type="SAM" id="SignalP"/>
    </source>
</evidence>
<dbReference type="GO" id="GO:0009986">
    <property type="term" value="C:cell surface"/>
    <property type="evidence" value="ECO:0007669"/>
    <property type="project" value="TreeGrafter"/>
</dbReference>
<keyword evidence="8" id="KW-1185">Reference proteome</keyword>
<accession>A0A6J1V7W3</accession>
<evidence type="ECO:0000256" key="6">
    <source>
        <dbReference type="ARBA" id="ARBA00023180"/>
    </source>
</evidence>
<comment type="similarity">
    <text evidence="2">Belongs to the mesothelin family.</text>
</comment>
<dbReference type="CTD" id="10232"/>
<keyword evidence="4" id="KW-0130">Cell adhesion</keyword>
<dbReference type="GO" id="GO:0007160">
    <property type="term" value="P:cell-matrix adhesion"/>
    <property type="evidence" value="ECO:0007669"/>
    <property type="project" value="TreeGrafter"/>
</dbReference>
<gene>
    <name evidence="9" type="primary">MSLN</name>
</gene>
<keyword evidence="5" id="KW-0472">Membrane</keyword>
<comment type="subcellular location">
    <subcellularLocation>
        <location evidence="1">Membrane</location>
    </subcellularLocation>
</comment>
<dbReference type="GeneID" id="113422550"/>
<keyword evidence="6" id="KW-0325">Glycoprotein</keyword>
<evidence type="ECO:0000256" key="2">
    <source>
        <dbReference type="ARBA" id="ARBA00011016"/>
    </source>
</evidence>
<evidence type="ECO:0000256" key="5">
    <source>
        <dbReference type="ARBA" id="ARBA00023136"/>
    </source>
</evidence>
<name>A0A6J1V7W3_9SAUR</name>
<dbReference type="RefSeq" id="XP_026539356.1">
    <property type="nucleotide sequence ID" value="XM_026683571.1"/>
</dbReference>
<evidence type="ECO:0000256" key="3">
    <source>
        <dbReference type="ARBA" id="ARBA00022729"/>
    </source>
</evidence>
<proteinExistence type="inferred from homology"/>
<evidence type="ECO:0000256" key="4">
    <source>
        <dbReference type="ARBA" id="ARBA00022889"/>
    </source>
</evidence>
<feature type="chain" id="PRO_5026885936" evidence="7">
    <location>
        <begin position="26"/>
        <end position="407"/>
    </location>
</feature>
<dbReference type="InterPro" id="IPR010335">
    <property type="entry name" value="Mesothelin"/>
</dbReference>
<evidence type="ECO:0000313" key="8">
    <source>
        <dbReference type="Proteomes" id="UP000504612"/>
    </source>
</evidence>
<protein>
    <submittedName>
        <fullName evidence="9">Mesothelin isoform X3</fullName>
    </submittedName>
</protein>
<feature type="signal peptide" evidence="7">
    <location>
        <begin position="1"/>
        <end position="25"/>
    </location>
</feature>
<dbReference type="Gene3D" id="1.20.970.40">
    <property type="match status" value="1"/>
</dbReference>
<keyword evidence="3 7" id="KW-0732">Signal</keyword>
<dbReference type="PANTHER" id="PTHR23412">
    <property type="entry name" value="STEREOCILIN RELATED"/>
    <property type="match status" value="1"/>
</dbReference>
<dbReference type="InterPro" id="IPR026664">
    <property type="entry name" value="Stereocilin-rel"/>
</dbReference>
<sequence length="407" mass="45786">MPESTRMLCYLFMAGCAIMLTPSGALESLNTSVMVISKEEAIISNHSVCGMSRDSIAATGEKLLKQLSQCQNLTAHQIKAIRQIFSSGNTSFGPPSTWTSSVLDQLSQLILILDHSILQSIPKNVLMPWLENSILHSDLSQNQLVHIRESLKSSRTKRGIATCPTDKVITKEILNDDLMDELLFYTPIELKLCLTKENLMNNISAFSDYPFTDEQLKAVKDKLDERIAVIQRYIESRKQINSDFLDVLGPYICLLNEDQFSMITEKSIEMATLLDPSNCSSAIKDHLYPKAKRAFSDRHYEYSEYYKRIRPFLGGAPGEDLRALSKNDVNMDIQTFLGLKGSSLKELTPENVKGLLGTNLNNLRDNQNVPLVREWIQKQKQSDLNSLGLGLQGGLPEGFIILKRHKK</sequence>
<evidence type="ECO:0000313" key="9">
    <source>
        <dbReference type="RefSeq" id="XP_026539356.1"/>
    </source>
</evidence>
<dbReference type="AlphaFoldDB" id="A0A6J1V7W3"/>
<dbReference type="Proteomes" id="UP000504612">
    <property type="component" value="Unplaced"/>
</dbReference>
<dbReference type="Pfam" id="PF06060">
    <property type="entry name" value="Mesothelin"/>
    <property type="match status" value="2"/>
</dbReference>
<organism evidence="8 9">
    <name type="scientific">Notechis scutatus</name>
    <name type="common">mainland tiger snake</name>
    <dbReference type="NCBI Taxonomy" id="8663"/>
    <lineage>
        <taxon>Eukaryota</taxon>
        <taxon>Metazoa</taxon>
        <taxon>Chordata</taxon>
        <taxon>Craniata</taxon>
        <taxon>Vertebrata</taxon>
        <taxon>Euteleostomi</taxon>
        <taxon>Lepidosauria</taxon>
        <taxon>Squamata</taxon>
        <taxon>Bifurcata</taxon>
        <taxon>Unidentata</taxon>
        <taxon>Episquamata</taxon>
        <taxon>Toxicofera</taxon>
        <taxon>Serpentes</taxon>
        <taxon>Colubroidea</taxon>
        <taxon>Elapidae</taxon>
        <taxon>Hydrophiinae</taxon>
        <taxon>Notechis</taxon>
    </lineage>
</organism>
<evidence type="ECO:0000256" key="1">
    <source>
        <dbReference type="ARBA" id="ARBA00004370"/>
    </source>
</evidence>
<dbReference type="GO" id="GO:0016020">
    <property type="term" value="C:membrane"/>
    <property type="evidence" value="ECO:0007669"/>
    <property type="project" value="UniProtKB-SubCell"/>
</dbReference>
<dbReference type="PANTHER" id="PTHR23412:SF6">
    <property type="entry name" value="MESOTHELIN"/>
    <property type="match status" value="1"/>
</dbReference>
<reference evidence="9" key="1">
    <citation type="submission" date="2025-08" db="UniProtKB">
        <authorList>
            <consortium name="RefSeq"/>
        </authorList>
    </citation>
    <scope>IDENTIFICATION</scope>
</reference>